<evidence type="ECO:0000313" key="2">
    <source>
        <dbReference type="Proteomes" id="UP000674425"/>
    </source>
</evidence>
<name>A0ABN7NHG7_9BURK</name>
<evidence type="ECO:0008006" key="3">
    <source>
        <dbReference type="Google" id="ProtNLM"/>
    </source>
</evidence>
<comment type="caution">
    <text evidence="1">The sequence shown here is derived from an EMBL/GenBank/DDBJ whole genome shotgun (WGS) entry which is preliminary data.</text>
</comment>
<sequence length="368" mass="36280">MVDNGALTEGSPLHAALHAIVGCAGAAASSQSCGAGAMGAATSSLLTNLFADDPNETAQEKQAKGNIIESLVAGIAAGTGTNAGTATTAGIAATDNNYLTPKQRAEQRAAIQSCKQSGNAGSAACGKAYDLTKLDAQTEADLKNGKISLSQIAAWQQLEMDASKSLAGAPYANADAVVAQSEYSQLDGYRISTLEKQQGLISTPGPVEAAAAIYSLGAFGGIGALGSAAQTAVTAGSVDYTGQWVSYAVGGPKPNVGQSILAGGIGMAVGPLALESTLFGSSFSAGVYNSALSGAGASVTTTLVNQATGSHNNVALSALLGSMFGGLGLAGSSEISSGFGKWIVNNGLQTVPGSVQDAIEGNKNVPAK</sequence>
<proteinExistence type="predicted"/>
<evidence type="ECO:0000313" key="1">
    <source>
        <dbReference type="EMBL" id="CAE6869840.1"/>
    </source>
</evidence>
<dbReference type="Proteomes" id="UP000674425">
    <property type="component" value="Unassembled WGS sequence"/>
</dbReference>
<gene>
    <name evidence="1" type="ORF">R69658_08083</name>
</gene>
<protein>
    <recommendedName>
        <fullName evidence="3">Toxin CdiA</fullName>
    </recommendedName>
</protein>
<reference evidence="1 2" key="1">
    <citation type="submission" date="2021-02" db="EMBL/GenBank/DDBJ databases">
        <authorList>
            <person name="Vanwijnsberghe S."/>
        </authorList>
    </citation>
    <scope>NUCLEOTIDE SEQUENCE [LARGE SCALE GENOMIC DNA]</scope>
    <source>
        <strain evidence="1 2">R-69658</strain>
    </source>
</reference>
<organism evidence="1 2">
    <name type="scientific">Paraburkholderia aspalathi</name>
    <dbReference type="NCBI Taxonomy" id="1324617"/>
    <lineage>
        <taxon>Bacteria</taxon>
        <taxon>Pseudomonadati</taxon>
        <taxon>Pseudomonadota</taxon>
        <taxon>Betaproteobacteria</taxon>
        <taxon>Burkholderiales</taxon>
        <taxon>Burkholderiaceae</taxon>
        <taxon>Paraburkholderia</taxon>
    </lineage>
</organism>
<dbReference type="EMBL" id="CAJNAU010000249">
    <property type="protein sequence ID" value="CAE6869840.1"/>
    <property type="molecule type" value="Genomic_DNA"/>
</dbReference>
<keyword evidence="2" id="KW-1185">Reference proteome</keyword>
<accession>A0ABN7NHG7</accession>